<comment type="caution">
    <text evidence="2">The sequence shown here is derived from an EMBL/GenBank/DDBJ whole genome shotgun (WGS) entry which is preliminary data.</text>
</comment>
<reference evidence="2" key="1">
    <citation type="submission" date="2021-02" db="EMBL/GenBank/DDBJ databases">
        <title>Copper resistance gene diversity in local Xanthomonas species at agrochemical polluted sites in Trinidad, Trinidad and Tobago.</title>
        <authorList>
            <person name="Ramnarine S.D.B.J."/>
            <person name="Ramsubhag A."/>
            <person name="Jayaraman J."/>
        </authorList>
    </citation>
    <scope>NUCLEOTIDE SEQUENCE</scope>
    <source>
        <strain evidence="2">CaNP6A</strain>
    </source>
</reference>
<sequence>MAGIGKRHGPGVYGGYCERSSSPERQPDGVRFDRPARNGEAAHAASHNPPAVRPSYSAPGRDEALTEMHRTRVRTAAQEAAMLGGPAGPQAERMLRRICTVLLSCLSLSGAQQQEAATVLIPSSNDASRPATT</sequence>
<evidence type="ECO:0000313" key="3">
    <source>
        <dbReference type="Proteomes" id="UP001430396"/>
    </source>
</evidence>
<gene>
    <name evidence="2" type="ORF">JWH11_02115</name>
</gene>
<dbReference type="RefSeq" id="WP_230439517.1">
    <property type="nucleotide sequence ID" value="NZ_JAFFQH010000156.1"/>
</dbReference>
<dbReference type="EMBL" id="JAFFQI010000170">
    <property type="protein sequence ID" value="MCD0265253.1"/>
    <property type="molecule type" value="Genomic_DNA"/>
</dbReference>
<name>A0ABS8NTL5_9XANT</name>
<feature type="compositionally biased region" description="Basic and acidic residues" evidence="1">
    <location>
        <begin position="21"/>
        <end position="37"/>
    </location>
</feature>
<protein>
    <submittedName>
        <fullName evidence="2">Uncharacterized protein</fullName>
    </submittedName>
</protein>
<accession>A0ABS8NTL5</accession>
<keyword evidence="3" id="KW-1185">Reference proteome</keyword>
<organism evidence="2 3">
    <name type="scientific">Xanthomonas melonis</name>
    <dbReference type="NCBI Taxonomy" id="56456"/>
    <lineage>
        <taxon>Bacteria</taxon>
        <taxon>Pseudomonadati</taxon>
        <taxon>Pseudomonadota</taxon>
        <taxon>Gammaproteobacteria</taxon>
        <taxon>Lysobacterales</taxon>
        <taxon>Lysobacteraceae</taxon>
        <taxon>Xanthomonas</taxon>
    </lineage>
</organism>
<proteinExistence type="predicted"/>
<feature type="region of interest" description="Disordered" evidence="1">
    <location>
        <begin position="1"/>
        <end position="68"/>
    </location>
</feature>
<dbReference type="Proteomes" id="UP001430396">
    <property type="component" value="Unassembled WGS sequence"/>
</dbReference>
<evidence type="ECO:0000313" key="2">
    <source>
        <dbReference type="EMBL" id="MCD0265253.1"/>
    </source>
</evidence>
<evidence type="ECO:0000256" key="1">
    <source>
        <dbReference type="SAM" id="MobiDB-lite"/>
    </source>
</evidence>